<dbReference type="RefSeq" id="WP_231820516.1">
    <property type="nucleotide sequence ID" value="NZ_CP082781.1"/>
</dbReference>
<feature type="domain" description="HTH araC/xylS-type" evidence="3">
    <location>
        <begin position="142"/>
        <end position="240"/>
    </location>
</feature>
<keyword evidence="1" id="KW-0805">Transcription regulation</keyword>
<gene>
    <name evidence="4" type="ORF">K8F61_02035</name>
</gene>
<dbReference type="Proteomes" id="UP001199642">
    <property type="component" value="Chromosome"/>
</dbReference>
<dbReference type="InterPro" id="IPR014710">
    <property type="entry name" value="RmlC-like_jellyroll"/>
</dbReference>
<evidence type="ECO:0000313" key="5">
    <source>
        <dbReference type="Proteomes" id="UP001199642"/>
    </source>
</evidence>
<dbReference type="Pfam" id="PF12833">
    <property type="entry name" value="HTH_18"/>
    <property type="match status" value="2"/>
</dbReference>
<dbReference type="Gene3D" id="2.60.120.10">
    <property type="entry name" value="Jelly Rolls"/>
    <property type="match status" value="1"/>
</dbReference>
<dbReference type="InterPro" id="IPR009057">
    <property type="entry name" value="Homeodomain-like_sf"/>
</dbReference>
<dbReference type="EMBL" id="CP082781">
    <property type="protein sequence ID" value="UGS27015.1"/>
    <property type="molecule type" value="Genomic_DNA"/>
</dbReference>
<dbReference type="PROSITE" id="PS01124">
    <property type="entry name" value="HTH_ARAC_FAMILY_2"/>
    <property type="match status" value="2"/>
</dbReference>
<dbReference type="SUPFAM" id="SSF46689">
    <property type="entry name" value="Homeodomain-like"/>
    <property type="match status" value="2"/>
</dbReference>
<name>A0ABY3RVS7_9MICO</name>
<organism evidence="4 5">
    <name type="scientific">Microbacterium resistens</name>
    <dbReference type="NCBI Taxonomy" id="156977"/>
    <lineage>
        <taxon>Bacteria</taxon>
        <taxon>Bacillati</taxon>
        <taxon>Actinomycetota</taxon>
        <taxon>Actinomycetes</taxon>
        <taxon>Micrococcales</taxon>
        <taxon>Microbacteriaceae</taxon>
        <taxon>Microbacterium</taxon>
    </lineage>
</organism>
<reference evidence="4 5" key="1">
    <citation type="submission" date="2023-01" db="EMBL/GenBank/DDBJ databases">
        <title>Characterization of estradiol degrading bacteria Microbacterium sp. MZT7 and reveal degrading genes through genome analysis.</title>
        <authorList>
            <person name="Hao P."/>
            <person name="Gao Y."/>
        </authorList>
    </citation>
    <scope>NUCLEOTIDE SEQUENCE [LARGE SCALE GENOMIC DNA]</scope>
    <source>
        <strain evidence="4 5">MZT7</strain>
    </source>
</reference>
<keyword evidence="2" id="KW-0804">Transcription</keyword>
<keyword evidence="5" id="KW-1185">Reference proteome</keyword>
<proteinExistence type="predicted"/>
<evidence type="ECO:0000256" key="2">
    <source>
        <dbReference type="ARBA" id="ARBA00023163"/>
    </source>
</evidence>
<dbReference type="InterPro" id="IPR011051">
    <property type="entry name" value="RmlC_Cupin_sf"/>
</dbReference>
<evidence type="ECO:0000256" key="1">
    <source>
        <dbReference type="ARBA" id="ARBA00023015"/>
    </source>
</evidence>
<sequence length="483" mass="50032">MSSPPPFDPRRIPSSSTRAEIRAGAPVLVWVIAGRMTVTLGSSRWSLGPGQALWIPGGHGALLRGSAESAALPIRIRDEDRAAGPSAPFVASPPSDAVPLLLAAFTRSLGVLHGGGVRAAALLGGIGHPAAAIATPPMPSSPDLRRVAEALLADPARAPSVVGAAHGLGHSVLARRFRAETGWTPVRWRTRHVLGRAAEGLRAGRGVSGVAADAGYGSPQAFARAFRREWGVAPSTLASGETMTTAAGGHRGDELGPQCNGYHIVVWVAAGDAVLGIDGQAITLRAGDLACLPAGTSTGFRAGPEAAALPLGWLPGGMDVPAGLIARADDELRTPLLRLAAWAYGGVEPVSGGDPRTALQGILGLREPGGVRGSVADAVYVLLERLAEHPEDGRSSAELATQSALTPAELRDAVEALTGTTLATWRARTRMTWARRLLRDGLHPSQVARRVGYADAAAFSRAFRRAHGHSPSRFLAAQSHRTP</sequence>
<protein>
    <submittedName>
        <fullName evidence="4">Helix-turn-helix domain-containing protein</fullName>
    </submittedName>
</protein>
<dbReference type="PANTHER" id="PTHR11019:SF159">
    <property type="entry name" value="TRANSCRIPTIONAL REGULATOR-RELATED"/>
    <property type="match status" value="1"/>
</dbReference>
<dbReference type="PANTHER" id="PTHR11019">
    <property type="entry name" value="HTH-TYPE TRANSCRIPTIONAL REGULATOR NIMR"/>
    <property type="match status" value="1"/>
</dbReference>
<accession>A0ABY3RVS7</accession>
<dbReference type="Gene3D" id="1.10.10.60">
    <property type="entry name" value="Homeodomain-like"/>
    <property type="match status" value="2"/>
</dbReference>
<evidence type="ECO:0000313" key="4">
    <source>
        <dbReference type="EMBL" id="UGS27015.1"/>
    </source>
</evidence>
<evidence type="ECO:0000259" key="3">
    <source>
        <dbReference type="PROSITE" id="PS01124"/>
    </source>
</evidence>
<dbReference type="SUPFAM" id="SSF51182">
    <property type="entry name" value="RmlC-like cupins"/>
    <property type="match status" value="2"/>
</dbReference>
<dbReference type="SMART" id="SM00342">
    <property type="entry name" value="HTH_ARAC"/>
    <property type="match status" value="2"/>
</dbReference>
<dbReference type="InterPro" id="IPR018060">
    <property type="entry name" value="HTH_AraC"/>
</dbReference>
<feature type="domain" description="HTH araC/xylS-type" evidence="3">
    <location>
        <begin position="377"/>
        <end position="477"/>
    </location>
</feature>